<dbReference type="Proteomes" id="UP000323000">
    <property type="component" value="Chromosome 1"/>
</dbReference>
<evidence type="ECO:0000256" key="5">
    <source>
        <dbReference type="ARBA" id="ARBA00047718"/>
    </source>
</evidence>
<evidence type="ECO:0000256" key="3">
    <source>
        <dbReference type="ARBA" id="ARBA00022712"/>
    </source>
</evidence>
<evidence type="ECO:0000256" key="2">
    <source>
        <dbReference type="ARBA" id="ARBA00012205"/>
    </source>
</evidence>
<dbReference type="OrthoDB" id="414463at2759"/>
<comment type="similarity">
    <text evidence="1">Belongs to the LOG family.</text>
</comment>
<comment type="catalytic activity">
    <reaction evidence="5">
        <text>N(6)-(dimethylallyl)adenosine 5'-phosphate + H2O = N(6)-dimethylallyladenine + D-ribose 5-phosphate</text>
        <dbReference type="Rhea" id="RHEA:48560"/>
        <dbReference type="ChEBI" id="CHEBI:15377"/>
        <dbReference type="ChEBI" id="CHEBI:17660"/>
        <dbReference type="ChEBI" id="CHEBI:57526"/>
        <dbReference type="ChEBI" id="CHEBI:78346"/>
        <dbReference type="EC" id="3.2.2.n1"/>
    </reaction>
</comment>
<evidence type="ECO:0000256" key="6">
    <source>
        <dbReference type="ARBA" id="ARBA00049153"/>
    </source>
</evidence>
<keyword evidence="8" id="KW-1185">Reference proteome</keyword>
<reference evidence="8" key="1">
    <citation type="journal article" date="2019" name="Gigascience">
        <title>De novo genome assembly of the endangered Acer yangbiense, a plant species with extremely small populations endemic to Yunnan Province, China.</title>
        <authorList>
            <person name="Yang J."/>
            <person name="Wariss H.M."/>
            <person name="Tao L."/>
            <person name="Zhang R."/>
            <person name="Yun Q."/>
            <person name="Hollingsworth P."/>
            <person name="Dao Z."/>
            <person name="Luo G."/>
            <person name="Guo H."/>
            <person name="Ma Y."/>
            <person name="Sun W."/>
        </authorList>
    </citation>
    <scope>NUCLEOTIDE SEQUENCE [LARGE SCALE GENOMIC DNA]</scope>
    <source>
        <strain evidence="8">cv. Malutang</strain>
    </source>
</reference>
<organism evidence="7 8">
    <name type="scientific">Acer yangbiense</name>
    <dbReference type="NCBI Taxonomy" id="1000413"/>
    <lineage>
        <taxon>Eukaryota</taxon>
        <taxon>Viridiplantae</taxon>
        <taxon>Streptophyta</taxon>
        <taxon>Embryophyta</taxon>
        <taxon>Tracheophyta</taxon>
        <taxon>Spermatophyta</taxon>
        <taxon>Magnoliopsida</taxon>
        <taxon>eudicotyledons</taxon>
        <taxon>Gunneridae</taxon>
        <taxon>Pentapetalae</taxon>
        <taxon>rosids</taxon>
        <taxon>malvids</taxon>
        <taxon>Sapindales</taxon>
        <taxon>Sapindaceae</taxon>
        <taxon>Hippocastanoideae</taxon>
        <taxon>Acereae</taxon>
        <taxon>Acer</taxon>
    </lineage>
</organism>
<protein>
    <recommendedName>
        <fullName evidence="2">cytokinin riboside 5'-monophosphate phosphoribohydrolase</fullName>
        <ecNumber evidence="2">3.2.2.n1</ecNumber>
    </recommendedName>
</protein>
<sequence>MLMHKGIPMELCWLIEAKVRLASEFSDSFIAYMPGLEDKIQFIKDGLSKELLDNIFFTLKTHPSGYVHMAIFDLWTQFRKEHVRYSLRNLTLKDHVCQFIRKLDGKPILDPYRVFKPLLDVKLEEDVSHNHNYLYICFFSKDVEFEEATKNLGKVLIEKRMHLVYGEGNLGLMGYMSKAAYESKSQVLGIIPKALATCDIIGDTVREVKIVSSMYERKDEMLDHADAFIVLHGGLGTLEEL</sequence>
<dbReference type="EC" id="3.2.2.n1" evidence="2"/>
<dbReference type="GO" id="GO:0009691">
    <property type="term" value="P:cytokinin biosynthetic process"/>
    <property type="evidence" value="ECO:0007669"/>
    <property type="project" value="UniProtKB-KW"/>
</dbReference>
<dbReference type="GO" id="GO:0005634">
    <property type="term" value="C:nucleus"/>
    <property type="evidence" value="ECO:0007669"/>
    <property type="project" value="TreeGrafter"/>
</dbReference>
<evidence type="ECO:0000256" key="1">
    <source>
        <dbReference type="ARBA" id="ARBA00006763"/>
    </source>
</evidence>
<dbReference type="Gene3D" id="3.40.50.450">
    <property type="match status" value="1"/>
</dbReference>
<accession>A0A5C7IWK0</accession>
<proteinExistence type="inferred from homology"/>
<dbReference type="AlphaFoldDB" id="A0A5C7IWK0"/>
<dbReference type="EMBL" id="VAHF01000001">
    <property type="protein sequence ID" value="TXG72882.1"/>
    <property type="molecule type" value="Genomic_DNA"/>
</dbReference>
<evidence type="ECO:0000313" key="8">
    <source>
        <dbReference type="Proteomes" id="UP000323000"/>
    </source>
</evidence>
<dbReference type="PANTHER" id="PTHR31223:SF70">
    <property type="entry name" value="LOG FAMILY PROTEIN YJL055W"/>
    <property type="match status" value="1"/>
</dbReference>
<dbReference type="Pfam" id="PF03641">
    <property type="entry name" value="Lysine_decarbox"/>
    <property type="match status" value="1"/>
</dbReference>
<dbReference type="PANTHER" id="PTHR31223">
    <property type="entry name" value="LOG FAMILY PROTEIN YJL055W"/>
    <property type="match status" value="1"/>
</dbReference>
<dbReference type="GO" id="GO:0016799">
    <property type="term" value="F:hydrolase activity, hydrolyzing N-glycosyl compounds"/>
    <property type="evidence" value="ECO:0007669"/>
    <property type="project" value="TreeGrafter"/>
</dbReference>
<dbReference type="InterPro" id="IPR031100">
    <property type="entry name" value="LOG_fam"/>
</dbReference>
<evidence type="ECO:0000313" key="7">
    <source>
        <dbReference type="EMBL" id="TXG72882.1"/>
    </source>
</evidence>
<dbReference type="GO" id="GO:0005829">
    <property type="term" value="C:cytosol"/>
    <property type="evidence" value="ECO:0007669"/>
    <property type="project" value="TreeGrafter"/>
</dbReference>
<comment type="function">
    <text evidence="4">Cytokinin-activating enzyme working in the direct activation pathway. Phosphoribohydrolase that converts inactive cytokinin nucleotides to the biologically active free-base forms.</text>
</comment>
<comment type="caution">
    <text evidence="7">The sequence shown here is derived from an EMBL/GenBank/DDBJ whole genome shotgun (WGS) entry which is preliminary data.</text>
</comment>
<dbReference type="SUPFAM" id="SSF102405">
    <property type="entry name" value="MCP/YpsA-like"/>
    <property type="match status" value="1"/>
</dbReference>
<gene>
    <name evidence="7" type="ORF">EZV62_001461</name>
</gene>
<name>A0A5C7IWK0_9ROSI</name>
<evidence type="ECO:0000256" key="4">
    <source>
        <dbReference type="ARBA" id="ARBA00024884"/>
    </source>
</evidence>
<comment type="catalytic activity">
    <reaction evidence="6">
        <text>9-ribosyl-trans-zeatin 5'-phosphate + H2O = trans-zeatin + D-ribose 5-phosphate</text>
        <dbReference type="Rhea" id="RHEA:48564"/>
        <dbReference type="ChEBI" id="CHEBI:15377"/>
        <dbReference type="ChEBI" id="CHEBI:16522"/>
        <dbReference type="ChEBI" id="CHEBI:78346"/>
        <dbReference type="ChEBI" id="CHEBI:87947"/>
        <dbReference type="EC" id="3.2.2.n1"/>
    </reaction>
</comment>
<keyword evidence="3" id="KW-0203">Cytokinin biosynthesis</keyword>